<accession>I7GJ47</accession>
<sequence length="39" mass="4570">MNYKAKLWLISILERINYSESFAFEALTCAALILSRDKF</sequence>
<dbReference type="EMBL" id="AB173986">
    <property type="protein sequence ID" value="BAE91048.1"/>
    <property type="molecule type" value="mRNA"/>
</dbReference>
<protein>
    <submittedName>
        <fullName evidence="1">Macaca fascicularis brain cDNA clone: QmoA-11554, similar to human protein phosphatase 1, catalytic subunit, beta isoform(PPP1CB), transcript variant 2, mRNA, RefSeq: NM_206877.1</fullName>
    </submittedName>
</protein>
<reference evidence="1" key="1">
    <citation type="journal article" date="2007" name="PLoS Biol.">
        <title>Rate of evolution in brain-expressed genes in humans and other primates.</title>
        <authorList>
            <person name="Wang H.-Y."/>
            <person name="Chien H.-C."/>
            <person name="Osada N."/>
            <person name="Hashimoto K."/>
            <person name="Sugano S."/>
            <person name="Gojobori T."/>
            <person name="Chou C.-K."/>
            <person name="Tsai S.-F."/>
            <person name="Wu C.-I."/>
            <person name="Shen C.-K.J."/>
        </authorList>
    </citation>
    <scope>NUCLEOTIDE SEQUENCE</scope>
</reference>
<evidence type="ECO:0000313" key="1">
    <source>
        <dbReference type="EMBL" id="BAE91048.1"/>
    </source>
</evidence>
<name>I7GJ47_MACFA</name>
<organism evidence="1">
    <name type="scientific">Macaca fascicularis</name>
    <name type="common">Crab-eating macaque</name>
    <name type="synonym">Cynomolgus monkey</name>
    <dbReference type="NCBI Taxonomy" id="9541"/>
    <lineage>
        <taxon>Eukaryota</taxon>
        <taxon>Metazoa</taxon>
        <taxon>Chordata</taxon>
        <taxon>Craniata</taxon>
        <taxon>Vertebrata</taxon>
        <taxon>Euteleostomi</taxon>
        <taxon>Mammalia</taxon>
        <taxon>Eutheria</taxon>
        <taxon>Euarchontoglires</taxon>
        <taxon>Primates</taxon>
        <taxon>Haplorrhini</taxon>
        <taxon>Catarrhini</taxon>
        <taxon>Cercopithecidae</taxon>
        <taxon>Cercopithecinae</taxon>
        <taxon>Macaca</taxon>
    </lineage>
</organism>
<proteinExistence type="evidence at transcript level"/>
<dbReference type="AlphaFoldDB" id="I7GJ47"/>